<organism evidence="1 2">
    <name type="scientific">Pyricularia oryzae</name>
    <name type="common">Rice blast fungus</name>
    <name type="synonym">Magnaporthe oryzae</name>
    <dbReference type="NCBI Taxonomy" id="318829"/>
    <lineage>
        <taxon>Eukaryota</taxon>
        <taxon>Fungi</taxon>
        <taxon>Dikarya</taxon>
        <taxon>Ascomycota</taxon>
        <taxon>Pezizomycotina</taxon>
        <taxon>Sordariomycetes</taxon>
        <taxon>Sordariomycetidae</taxon>
        <taxon>Magnaporthales</taxon>
        <taxon>Pyriculariaceae</taxon>
        <taxon>Pyricularia</taxon>
    </lineage>
</organism>
<dbReference type="Proteomes" id="UP000294847">
    <property type="component" value="Chromosome 4"/>
</dbReference>
<accession>A0A4P7NG86</accession>
<dbReference type="EMBL" id="CP034207">
    <property type="protein sequence ID" value="QBZ60903.1"/>
    <property type="molecule type" value="Genomic_DNA"/>
</dbReference>
<name>A0A4P7NG86_PYROR</name>
<sequence>MVKSQLLAGRLDERLNLSFVGDIRLVDDHLGSVRGDLCLQGIEGFCSSSCKSHMDTFLAQSSSHSSTDS</sequence>
<reference evidence="1 2" key="1">
    <citation type="journal article" date="2019" name="Mol. Biol. Evol.">
        <title>Blast fungal genomes show frequent chromosomal changes, gene gains and losses, and effector gene turnover.</title>
        <authorList>
            <person name="Gomez Luciano L.B."/>
            <person name="Jason Tsai I."/>
            <person name="Chuma I."/>
            <person name="Tosa Y."/>
            <person name="Chen Y.H."/>
            <person name="Li J.Y."/>
            <person name="Li M.Y."/>
            <person name="Jade Lu M.Y."/>
            <person name="Nakayashiki H."/>
            <person name="Li W.H."/>
        </authorList>
    </citation>
    <scope>NUCLEOTIDE SEQUENCE [LARGE SCALE GENOMIC DNA]</scope>
    <source>
        <strain evidence="1">MZ5-1-6</strain>
    </source>
</reference>
<proteinExistence type="predicted"/>
<protein>
    <submittedName>
        <fullName evidence="1">Uncharacterized protein</fullName>
    </submittedName>
</protein>
<dbReference type="AlphaFoldDB" id="A0A4P7NG86"/>
<evidence type="ECO:0000313" key="2">
    <source>
        <dbReference type="Proteomes" id="UP000294847"/>
    </source>
</evidence>
<evidence type="ECO:0000313" key="1">
    <source>
        <dbReference type="EMBL" id="QBZ60903.1"/>
    </source>
</evidence>
<gene>
    <name evidence="1" type="ORF">PoMZ_07847</name>
</gene>